<keyword evidence="6" id="KW-1185">Reference proteome</keyword>
<dbReference type="Proteomes" id="UP000585638">
    <property type="component" value="Unassembled WGS sequence"/>
</dbReference>
<dbReference type="AlphaFoldDB" id="A0A7W9NFK4"/>
<keyword evidence="2" id="KW-0521">NADP</keyword>
<dbReference type="Pfam" id="PF01872">
    <property type="entry name" value="RibD_C"/>
    <property type="match status" value="1"/>
</dbReference>
<name>A0A7W9NFK4_9PSEU</name>
<protein>
    <submittedName>
        <fullName evidence="5">5-amino-6-(5-phosphoribosylamino)uracil reductase</fullName>
        <ecNumber evidence="5">1.1.1.193</ecNumber>
    </submittedName>
</protein>
<dbReference type="EC" id="1.1.1.193" evidence="5"/>
<gene>
    <name evidence="5" type="ORF">BJ998_001407</name>
</gene>
<dbReference type="Gene3D" id="3.40.430.10">
    <property type="entry name" value="Dihydrofolate Reductase, subunit A"/>
    <property type="match status" value="1"/>
</dbReference>
<evidence type="ECO:0000313" key="6">
    <source>
        <dbReference type="Proteomes" id="UP000585638"/>
    </source>
</evidence>
<evidence type="ECO:0000256" key="2">
    <source>
        <dbReference type="ARBA" id="ARBA00022857"/>
    </source>
</evidence>
<dbReference type="EMBL" id="JACHIR010000001">
    <property type="protein sequence ID" value="MBB5890211.1"/>
    <property type="molecule type" value="Genomic_DNA"/>
</dbReference>
<evidence type="ECO:0000313" key="5">
    <source>
        <dbReference type="EMBL" id="MBB5890211.1"/>
    </source>
</evidence>
<evidence type="ECO:0000256" key="3">
    <source>
        <dbReference type="ARBA" id="ARBA00023002"/>
    </source>
</evidence>
<dbReference type="PANTHER" id="PTHR38011">
    <property type="entry name" value="DIHYDROFOLATE REDUCTASE FAMILY PROTEIN (AFU_ORTHOLOGUE AFUA_8G06820)"/>
    <property type="match status" value="1"/>
</dbReference>
<dbReference type="InterPro" id="IPR002734">
    <property type="entry name" value="RibDG_C"/>
</dbReference>
<proteinExistence type="predicted"/>
<comment type="caution">
    <text evidence="5">The sequence shown here is derived from an EMBL/GenBank/DDBJ whole genome shotgun (WGS) entry which is preliminary data.</text>
</comment>
<dbReference type="GO" id="GO:0009231">
    <property type="term" value="P:riboflavin biosynthetic process"/>
    <property type="evidence" value="ECO:0007669"/>
    <property type="project" value="InterPro"/>
</dbReference>
<feature type="domain" description="Bacterial bifunctional deaminase-reductase C-terminal" evidence="4">
    <location>
        <begin position="29"/>
        <end position="236"/>
    </location>
</feature>
<organism evidence="5 6">
    <name type="scientific">Kutzneria kofuensis</name>
    <dbReference type="NCBI Taxonomy" id="103725"/>
    <lineage>
        <taxon>Bacteria</taxon>
        <taxon>Bacillati</taxon>
        <taxon>Actinomycetota</taxon>
        <taxon>Actinomycetes</taxon>
        <taxon>Pseudonocardiales</taxon>
        <taxon>Pseudonocardiaceae</taxon>
        <taxon>Kutzneria</taxon>
    </lineage>
</organism>
<dbReference type="InterPro" id="IPR050765">
    <property type="entry name" value="Riboflavin_Biosynth_HTPR"/>
</dbReference>
<reference evidence="5 6" key="1">
    <citation type="submission" date="2020-08" db="EMBL/GenBank/DDBJ databases">
        <title>Sequencing the genomes of 1000 actinobacteria strains.</title>
        <authorList>
            <person name="Klenk H.-P."/>
        </authorList>
    </citation>
    <scope>NUCLEOTIDE SEQUENCE [LARGE SCALE GENOMIC DNA]</scope>
    <source>
        <strain evidence="5 6">DSM 43851</strain>
    </source>
</reference>
<sequence length="249" mass="26021">MRMLLPHDGDIDDIELERLYDYPSDLARPWVQVNFVSSPDGAVTVGGKSHGLSGPADKKVFMLGRTLADVVLVGAGTATIEGYGGVKTGEVRAAVRSRLGLSPVPPIAVVTRRATIAPDSPLVTETVVPAIILTCEAAAADRRAALSDAGADVVVAGDSDVDLPTALAELDKRGLRRVSCEGGPHLFGGLIEAGLVDQLCLTISPLLAGGDASRIAFGRTPAAPRELELASVLTDDSFLMLRYRARRSG</sequence>
<evidence type="ECO:0000259" key="4">
    <source>
        <dbReference type="Pfam" id="PF01872"/>
    </source>
</evidence>
<dbReference type="SUPFAM" id="SSF53597">
    <property type="entry name" value="Dihydrofolate reductase-like"/>
    <property type="match status" value="1"/>
</dbReference>
<dbReference type="InterPro" id="IPR024072">
    <property type="entry name" value="DHFR-like_dom_sf"/>
</dbReference>
<keyword evidence="3 5" id="KW-0560">Oxidoreductase</keyword>
<accession>A0A7W9NFK4</accession>
<evidence type="ECO:0000256" key="1">
    <source>
        <dbReference type="ARBA" id="ARBA00005104"/>
    </source>
</evidence>
<comment type="pathway">
    <text evidence="1">Cofactor biosynthesis; riboflavin biosynthesis.</text>
</comment>
<dbReference type="PANTHER" id="PTHR38011:SF7">
    <property type="entry name" value="2,5-DIAMINO-6-RIBOSYLAMINO-4(3H)-PYRIMIDINONE 5'-PHOSPHATE REDUCTASE"/>
    <property type="match status" value="1"/>
</dbReference>
<dbReference type="GO" id="GO:0008703">
    <property type="term" value="F:5-amino-6-(5-phosphoribosylamino)uracil reductase activity"/>
    <property type="evidence" value="ECO:0007669"/>
    <property type="project" value="UniProtKB-EC"/>
</dbReference>